<evidence type="ECO:0000256" key="7">
    <source>
        <dbReference type="SAM" id="Phobius"/>
    </source>
</evidence>
<reference evidence="9 10" key="1">
    <citation type="submission" date="2019-06" db="EMBL/GenBank/DDBJ databases">
        <title>Draft genome sequence of the filamentous fungus Phialemoniopsis curvata isolated from diesel fuel.</title>
        <authorList>
            <person name="Varaljay V.A."/>
            <person name="Lyon W.J."/>
            <person name="Crouch A.L."/>
            <person name="Drake C.E."/>
            <person name="Hollomon J.M."/>
            <person name="Nadeau L.J."/>
            <person name="Nunn H.S."/>
            <person name="Stevenson B.S."/>
            <person name="Bojanowski C.L."/>
            <person name="Crookes-Goodson W.J."/>
        </authorList>
    </citation>
    <scope>NUCLEOTIDE SEQUENCE [LARGE SCALE GENOMIC DNA]</scope>
    <source>
        <strain evidence="9 10">D216</strain>
    </source>
</reference>
<feature type="transmembrane region" description="Helical" evidence="7">
    <location>
        <begin position="142"/>
        <end position="167"/>
    </location>
</feature>
<feature type="transmembrane region" description="Helical" evidence="7">
    <location>
        <begin position="353"/>
        <end position="374"/>
    </location>
</feature>
<feature type="compositionally biased region" description="Basic and acidic residues" evidence="6">
    <location>
        <begin position="11"/>
        <end position="22"/>
    </location>
</feature>
<dbReference type="InParanoid" id="A0A507AMM4"/>
<dbReference type="PANTHER" id="PTHR23501">
    <property type="entry name" value="MAJOR FACILITATOR SUPERFAMILY"/>
    <property type="match status" value="1"/>
</dbReference>
<accession>A0A507AMM4</accession>
<dbReference type="AlphaFoldDB" id="A0A507AMM4"/>
<protein>
    <recommendedName>
        <fullName evidence="8">Major facilitator superfamily (MFS) profile domain-containing protein</fullName>
    </recommendedName>
</protein>
<evidence type="ECO:0000313" key="9">
    <source>
        <dbReference type="EMBL" id="TPX08507.1"/>
    </source>
</evidence>
<dbReference type="FunFam" id="1.20.1250.20:FF:000196">
    <property type="entry name" value="MFS toxin efflux pump (AflT)"/>
    <property type="match status" value="1"/>
</dbReference>
<dbReference type="GO" id="GO:0022857">
    <property type="term" value="F:transmembrane transporter activity"/>
    <property type="evidence" value="ECO:0007669"/>
    <property type="project" value="InterPro"/>
</dbReference>
<sequence length="527" mass="56307">MVAITPLAENHVTEEATEKTDGAVRAAAEEAGEVDDSEDTSGYFDGWALWNLGMALMGGAFVLSLDNTILATAIPRITSEFNSLNDIGWYAASYKLTQMALLPTCGRIYTFYDIRWSYIVLLLIFELGSIICAVARNSTTLIIGRAVAGVGAAGLMSGAAIIISLTVPLRKRPVLMGLISIIYGVASVLGPIIGGAITDNDTLTWRFCFWVNLPFGAIGLAQIWFALRPPPAPVKGGLPFKQKINQLDLLGATVLIGSVICLSLALQWGGIVYPWSDSKVYGCLIGFGLTLILFLIMQMKNPNSRTTYYWPIYFQSVKNTSAKDSGINMLPFAISTMLATFVAGWIISKVGYYVPFMWIGAPVLAAGAGLFRLLHADSPASSWAGYQIVSAIGYGICGQVPILAVQVVVHKEDVPTACVLVIFFECLGATVGPSIAQNLFTDSLLKTLQGIDGLDGAAVVAAGAREFRRLIPPELLGQVVGAFEDALWTTFLLALASSAAALVVSAAMEWRRLPEAKSVGEARSEPS</sequence>
<dbReference type="CDD" id="cd17502">
    <property type="entry name" value="MFS_Azr1_MDR_like"/>
    <property type="match status" value="1"/>
</dbReference>
<feature type="region of interest" description="Disordered" evidence="6">
    <location>
        <begin position="1"/>
        <end position="39"/>
    </location>
</feature>
<keyword evidence="5 7" id="KW-0472">Membrane</keyword>
<dbReference type="InterPro" id="IPR001958">
    <property type="entry name" value="Tet-R_TetA/multi-R_MdtG-like"/>
</dbReference>
<comment type="caution">
    <text evidence="9">The sequence shown here is derived from an EMBL/GenBank/DDBJ whole genome shotgun (WGS) entry which is preliminary data.</text>
</comment>
<evidence type="ECO:0000256" key="6">
    <source>
        <dbReference type="SAM" id="MobiDB-lite"/>
    </source>
</evidence>
<dbReference type="RefSeq" id="XP_030990218.1">
    <property type="nucleotide sequence ID" value="XM_031132564.1"/>
</dbReference>
<dbReference type="PROSITE" id="PS50850">
    <property type="entry name" value="MFS"/>
    <property type="match status" value="1"/>
</dbReference>
<dbReference type="FunCoup" id="A0A507AMM4">
    <property type="interactions" value="58"/>
</dbReference>
<feature type="transmembrane region" description="Helical" evidence="7">
    <location>
        <begin position="486"/>
        <end position="508"/>
    </location>
</feature>
<evidence type="ECO:0000256" key="5">
    <source>
        <dbReference type="ARBA" id="ARBA00023136"/>
    </source>
</evidence>
<dbReference type="Gene3D" id="1.20.1250.20">
    <property type="entry name" value="MFS general substrate transporter like domains"/>
    <property type="match status" value="1"/>
</dbReference>
<keyword evidence="2" id="KW-0813">Transport</keyword>
<keyword evidence="3 7" id="KW-0812">Transmembrane</keyword>
<dbReference type="PANTHER" id="PTHR23501:SF199">
    <property type="entry name" value="MFS EFFLUX TRANSPORTER INPD-RELATED"/>
    <property type="match status" value="1"/>
</dbReference>
<keyword evidence="10" id="KW-1185">Reference proteome</keyword>
<gene>
    <name evidence="9" type="ORF">E0L32_009994</name>
</gene>
<feature type="transmembrane region" description="Helical" evidence="7">
    <location>
        <begin position="327"/>
        <end position="347"/>
    </location>
</feature>
<evidence type="ECO:0000259" key="8">
    <source>
        <dbReference type="PROSITE" id="PS50850"/>
    </source>
</evidence>
<comment type="subcellular location">
    <subcellularLocation>
        <location evidence="1">Membrane</location>
        <topology evidence="1">Multi-pass membrane protein</topology>
    </subcellularLocation>
</comment>
<dbReference type="InterPro" id="IPR036259">
    <property type="entry name" value="MFS_trans_sf"/>
</dbReference>
<evidence type="ECO:0000256" key="2">
    <source>
        <dbReference type="ARBA" id="ARBA00022448"/>
    </source>
</evidence>
<feature type="transmembrane region" description="Helical" evidence="7">
    <location>
        <begin position="386"/>
        <end position="409"/>
    </location>
</feature>
<dbReference type="Pfam" id="PF07690">
    <property type="entry name" value="MFS_1"/>
    <property type="match status" value="1"/>
</dbReference>
<feature type="transmembrane region" description="Helical" evidence="7">
    <location>
        <begin position="116"/>
        <end position="136"/>
    </location>
</feature>
<keyword evidence="4 7" id="KW-1133">Transmembrane helix</keyword>
<feature type="compositionally biased region" description="Acidic residues" evidence="6">
    <location>
        <begin position="30"/>
        <end position="39"/>
    </location>
</feature>
<evidence type="ECO:0000256" key="1">
    <source>
        <dbReference type="ARBA" id="ARBA00004141"/>
    </source>
</evidence>
<organism evidence="9 10">
    <name type="scientific">Thyridium curvatum</name>
    <dbReference type="NCBI Taxonomy" id="1093900"/>
    <lineage>
        <taxon>Eukaryota</taxon>
        <taxon>Fungi</taxon>
        <taxon>Dikarya</taxon>
        <taxon>Ascomycota</taxon>
        <taxon>Pezizomycotina</taxon>
        <taxon>Sordariomycetes</taxon>
        <taxon>Sordariomycetidae</taxon>
        <taxon>Thyridiales</taxon>
        <taxon>Thyridiaceae</taxon>
        <taxon>Thyridium</taxon>
    </lineage>
</organism>
<dbReference type="InterPro" id="IPR020846">
    <property type="entry name" value="MFS_dom"/>
</dbReference>
<feature type="domain" description="Major facilitator superfamily (MFS) profile" evidence="8">
    <location>
        <begin position="52"/>
        <end position="517"/>
    </location>
</feature>
<feature type="transmembrane region" description="Helical" evidence="7">
    <location>
        <begin position="174"/>
        <end position="197"/>
    </location>
</feature>
<dbReference type="EMBL" id="SKBQ01000077">
    <property type="protein sequence ID" value="TPX08507.1"/>
    <property type="molecule type" value="Genomic_DNA"/>
</dbReference>
<dbReference type="PRINTS" id="PR01035">
    <property type="entry name" value="TCRTETA"/>
</dbReference>
<evidence type="ECO:0000256" key="4">
    <source>
        <dbReference type="ARBA" id="ARBA00022989"/>
    </source>
</evidence>
<dbReference type="SUPFAM" id="SSF103473">
    <property type="entry name" value="MFS general substrate transporter"/>
    <property type="match status" value="1"/>
</dbReference>
<dbReference type="InterPro" id="IPR011701">
    <property type="entry name" value="MFS"/>
</dbReference>
<evidence type="ECO:0000313" key="10">
    <source>
        <dbReference type="Proteomes" id="UP000319257"/>
    </source>
</evidence>
<dbReference type="GO" id="GO:0005886">
    <property type="term" value="C:plasma membrane"/>
    <property type="evidence" value="ECO:0007669"/>
    <property type="project" value="TreeGrafter"/>
</dbReference>
<name>A0A507AMM4_9PEZI</name>
<feature type="transmembrane region" description="Helical" evidence="7">
    <location>
        <begin position="278"/>
        <end position="297"/>
    </location>
</feature>
<evidence type="ECO:0000256" key="3">
    <source>
        <dbReference type="ARBA" id="ARBA00022692"/>
    </source>
</evidence>
<proteinExistence type="predicted"/>
<dbReference type="OrthoDB" id="10021397at2759"/>
<feature type="transmembrane region" description="Helical" evidence="7">
    <location>
        <begin position="203"/>
        <end position="227"/>
    </location>
</feature>
<dbReference type="Proteomes" id="UP000319257">
    <property type="component" value="Unassembled WGS sequence"/>
</dbReference>
<feature type="transmembrane region" description="Helical" evidence="7">
    <location>
        <begin position="247"/>
        <end position="266"/>
    </location>
</feature>
<dbReference type="GeneID" id="41977441"/>